<organism evidence="1 2">
    <name type="scientific">Fibrivirga algicola</name>
    <dbReference type="NCBI Taxonomy" id="2950420"/>
    <lineage>
        <taxon>Bacteria</taxon>
        <taxon>Pseudomonadati</taxon>
        <taxon>Bacteroidota</taxon>
        <taxon>Cytophagia</taxon>
        <taxon>Cytophagales</taxon>
        <taxon>Spirosomataceae</taxon>
        <taxon>Fibrivirga</taxon>
    </lineage>
</organism>
<dbReference type="EMBL" id="WAEL01000012">
    <property type="protein sequence ID" value="NID13525.1"/>
    <property type="molecule type" value="Genomic_DNA"/>
</dbReference>
<protein>
    <submittedName>
        <fullName evidence="1">Uncharacterized protein</fullName>
    </submittedName>
</protein>
<dbReference type="Proteomes" id="UP000606008">
    <property type="component" value="Unassembled WGS sequence"/>
</dbReference>
<sequence>MLTKLPNKLRSHETNCLLSILASHFDHNRIPMIGTSKGGQNRRRLPLLCSYVRYPSVSCTKWRIFGKAALGRAYMMPGWNRRFMEQETSLNNLQTNQSANAFAVVDDYRILVDSAQAVVHFYEGRGEWGRLVRSVPIEKWSGDWLIRTIGRFFRLNYQLSDDKVIASVQRNGYLTVHVKHRIGGAILYQRALKTEFWDYCVNYRGELGFGLTVRAAITDLRGKLAARKNVEQVEITLKLGSSSRFTQQQLDAFCEANGLMPGSRYTRQHLRQAILRQRKMNCEQFRNQLAYFDIRINCK</sequence>
<keyword evidence="2" id="KW-1185">Reference proteome</keyword>
<proteinExistence type="predicted"/>
<reference evidence="2" key="1">
    <citation type="submission" date="2019-09" db="EMBL/GenBank/DDBJ databases">
        <authorList>
            <person name="Jung D.-H."/>
        </authorList>
    </citation>
    <scope>NUCLEOTIDE SEQUENCE [LARGE SCALE GENOMIC DNA]</scope>
    <source>
        <strain evidence="2">JA-25</strain>
    </source>
</reference>
<accession>A0ABX0QM10</accession>
<comment type="caution">
    <text evidence="1">The sequence shown here is derived from an EMBL/GenBank/DDBJ whole genome shotgun (WGS) entry which is preliminary data.</text>
</comment>
<evidence type="ECO:0000313" key="1">
    <source>
        <dbReference type="EMBL" id="NID13525.1"/>
    </source>
</evidence>
<reference evidence="2" key="2">
    <citation type="submission" date="2023-07" db="EMBL/GenBank/DDBJ databases">
        <authorList>
            <person name="Jung D.-H."/>
        </authorList>
    </citation>
    <scope>NUCLEOTIDE SEQUENCE [LARGE SCALE GENOMIC DNA]</scope>
    <source>
        <strain evidence="2">JA-25</strain>
    </source>
</reference>
<evidence type="ECO:0000313" key="2">
    <source>
        <dbReference type="Proteomes" id="UP000606008"/>
    </source>
</evidence>
<gene>
    <name evidence="1" type="ORF">F7231_25385</name>
</gene>
<name>A0ABX0QM10_9BACT</name>